<dbReference type="InterPro" id="IPR047057">
    <property type="entry name" value="MerR_fam"/>
</dbReference>
<dbReference type="Proteomes" id="UP000198362">
    <property type="component" value="Unassembled WGS sequence"/>
</dbReference>
<reference evidence="3 4" key="1">
    <citation type="submission" date="2017-06" db="EMBL/GenBank/DDBJ databases">
        <authorList>
            <person name="Kim H.J."/>
            <person name="Triplett B.A."/>
        </authorList>
    </citation>
    <scope>NUCLEOTIDE SEQUENCE [LARGE SCALE GENOMIC DNA]</scope>
    <source>
        <strain evidence="3 4">CGMCC 4.5593</strain>
    </source>
</reference>
<keyword evidence="4" id="KW-1185">Reference proteome</keyword>
<dbReference type="InterPro" id="IPR000551">
    <property type="entry name" value="MerR-type_HTH_dom"/>
</dbReference>
<feature type="domain" description="HTH merR-type" evidence="2">
    <location>
        <begin position="8"/>
        <end position="78"/>
    </location>
</feature>
<dbReference type="GO" id="GO:0006260">
    <property type="term" value="P:DNA replication"/>
    <property type="evidence" value="ECO:0007669"/>
    <property type="project" value="InterPro"/>
</dbReference>
<proteinExistence type="predicted"/>
<evidence type="ECO:0000259" key="2">
    <source>
        <dbReference type="PROSITE" id="PS50937"/>
    </source>
</evidence>
<dbReference type="PROSITE" id="PS50937">
    <property type="entry name" value="HTH_MERR_2"/>
    <property type="match status" value="1"/>
</dbReference>
<sequence length="350" mass="38274">MRDVESDMRSIGETARASGLSVSALRFYDREGVLVPALVDPENGYRWYTDRQIRQARLVAGLRRVGMPVAEIAAVLGTDAPTAHRLLDQHLHRLEAGLDDARRELSRVHALLDTQERPMTTVTLSRTALIAALGDVRFAAGQDPELPMLSGVLVEVESVAVIFVATDRYRMAIHREDAVVDGPAIKVIAPLDWVDRVRAHEKEEPITLHLGTETIEASGAGWAIKDKPLAYDYTDWRRAIEARSAGGTPRTAPVDATALRATLTATDTPRVFRHDHELVVLAIGNSGGIDIVGEQESEGGVAVNREFLLQALDASGDGQLLLELDGPIRPLAIRRPTDDRAYSLLMPVKL</sequence>
<evidence type="ECO:0000256" key="1">
    <source>
        <dbReference type="ARBA" id="ARBA00023125"/>
    </source>
</evidence>
<dbReference type="InterPro" id="IPR046938">
    <property type="entry name" value="DNA_clamp_sf"/>
</dbReference>
<dbReference type="SMART" id="SM00422">
    <property type="entry name" value="HTH_MERR"/>
    <property type="match status" value="1"/>
</dbReference>
<dbReference type="InterPro" id="IPR022637">
    <property type="entry name" value="DNA_polIII_beta_cen"/>
</dbReference>
<accession>A0A239MN91</accession>
<dbReference type="Pfam" id="PF13411">
    <property type="entry name" value="MerR_1"/>
    <property type="match status" value="1"/>
</dbReference>
<dbReference type="GO" id="GO:0003677">
    <property type="term" value="F:DNA binding"/>
    <property type="evidence" value="ECO:0007669"/>
    <property type="project" value="UniProtKB-KW"/>
</dbReference>
<evidence type="ECO:0000313" key="4">
    <source>
        <dbReference type="Proteomes" id="UP000198362"/>
    </source>
</evidence>
<dbReference type="EMBL" id="FZPH01000006">
    <property type="protein sequence ID" value="SNT43723.1"/>
    <property type="molecule type" value="Genomic_DNA"/>
</dbReference>
<dbReference type="SUPFAM" id="SSF46955">
    <property type="entry name" value="Putative DNA-binding domain"/>
    <property type="match status" value="1"/>
</dbReference>
<dbReference type="PANTHER" id="PTHR30204">
    <property type="entry name" value="REDOX-CYCLING DRUG-SENSING TRANSCRIPTIONAL ACTIVATOR SOXR"/>
    <property type="match status" value="1"/>
</dbReference>
<dbReference type="PANTHER" id="PTHR30204:SF97">
    <property type="entry name" value="MERR FAMILY REGULATORY PROTEIN"/>
    <property type="match status" value="1"/>
</dbReference>
<dbReference type="CDD" id="cd01107">
    <property type="entry name" value="HTH_BmrR"/>
    <property type="match status" value="1"/>
</dbReference>
<gene>
    <name evidence="3" type="ORF">SAMN05421812_10628</name>
</gene>
<keyword evidence="1 3" id="KW-0238">DNA-binding</keyword>
<name>A0A239MN91_9ACTN</name>
<dbReference type="GO" id="GO:0003887">
    <property type="term" value="F:DNA-directed DNA polymerase activity"/>
    <property type="evidence" value="ECO:0007669"/>
    <property type="project" value="InterPro"/>
</dbReference>
<dbReference type="Gene3D" id="1.10.1660.10">
    <property type="match status" value="1"/>
</dbReference>
<dbReference type="InterPro" id="IPR009061">
    <property type="entry name" value="DNA-bd_dom_put_sf"/>
</dbReference>
<organism evidence="3 4">
    <name type="scientific">Asanoa hainanensis</name>
    <dbReference type="NCBI Taxonomy" id="560556"/>
    <lineage>
        <taxon>Bacteria</taxon>
        <taxon>Bacillati</taxon>
        <taxon>Actinomycetota</taxon>
        <taxon>Actinomycetes</taxon>
        <taxon>Micromonosporales</taxon>
        <taxon>Micromonosporaceae</taxon>
        <taxon>Asanoa</taxon>
    </lineage>
</organism>
<evidence type="ECO:0000313" key="3">
    <source>
        <dbReference type="EMBL" id="SNT43723.1"/>
    </source>
</evidence>
<dbReference type="Pfam" id="PF02767">
    <property type="entry name" value="DNA_pol3_beta_2"/>
    <property type="match status" value="1"/>
</dbReference>
<protein>
    <submittedName>
        <fullName evidence="3">DNA-binding transcriptional regulator, MerR family</fullName>
    </submittedName>
</protein>
<dbReference type="GO" id="GO:0009360">
    <property type="term" value="C:DNA polymerase III complex"/>
    <property type="evidence" value="ECO:0007669"/>
    <property type="project" value="InterPro"/>
</dbReference>
<dbReference type="SUPFAM" id="SSF55979">
    <property type="entry name" value="DNA clamp"/>
    <property type="match status" value="2"/>
</dbReference>
<dbReference type="AlphaFoldDB" id="A0A239MN91"/>
<dbReference type="GO" id="GO:0003700">
    <property type="term" value="F:DNA-binding transcription factor activity"/>
    <property type="evidence" value="ECO:0007669"/>
    <property type="project" value="InterPro"/>
</dbReference>
<dbReference type="GO" id="GO:0008408">
    <property type="term" value="F:3'-5' exonuclease activity"/>
    <property type="evidence" value="ECO:0007669"/>
    <property type="project" value="InterPro"/>
</dbReference>
<dbReference type="Gene3D" id="3.10.150.10">
    <property type="entry name" value="DNA Polymerase III, subunit A, domain 2"/>
    <property type="match status" value="2"/>
</dbReference>